<comment type="caution">
    <text evidence="4">The sequence shown here is derived from an EMBL/GenBank/DDBJ whole genome shotgun (WGS) entry which is preliminary data.</text>
</comment>
<keyword evidence="2" id="KW-0677">Repeat</keyword>
<accession>A0AAN8ZJ30</accession>
<dbReference type="PROSITE" id="PS51375">
    <property type="entry name" value="PPR"/>
    <property type="match status" value="1"/>
</dbReference>
<dbReference type="PANTHER" id="PTHR47939:SF13">
    <property type="entry name" value="OS03G0201400 PROTEIN"/>
    <property type="match status" value="1"/>
</dbReference>
<dbReference type="InterPro" id="IPR050667">
    <property type="entry name" value="PPR-containing_protein"/>
</dbReference>
<dbReference type="PANTHER" id="PTHR47939">
    <property type="entry name" value="MEMBRANE-ASSOCIATED SALT-INDUCIBLE PROTEIN-LIKE"/>
    <property type="match status" value="1"/>
</dbReference>
<dbReference type="InterPro" id="IPR002885">
    <property type="entry name" value="PPR_rpt"/>
</dbReference>
<gene>
    <name evidence="4" type="ORF">RJ641_033120</name>
</gene>
<protein>
    <submittedName>
        <fullName evidence="4">Pentatricopeptide repeat</fullName>
    </submittedName>
</protein>
<feature type="repeat" description="PPR" evidence="3">
    <location>
        <begin position="146"/>
        <end position="180"/>
    </location>
</feature>
<evidence type="ECO:0000313" key="5">
    <source>
        <dbReference type="Proteomes" id="UP001370490"/>
    </source>
</evidence>
<evidence type="ECO:0000313" key="4">
    <source>
        <dbReference type="EMBL" id="KAK6936090.1"/>
    </source>
</evidence>
<dbReference type="EMBL" id="JBAMMX010000007">
    <property type="protein sequence ID" value="KAK6936090.1"/>
    <property type="molecule type" value="Genomic_DNA"/>
</dbReference>
<dbReference type="InterPro" id="IPR011990">
    <property type="entry name" value="TPR-like_helical_dom_sf"/>
</dbReference>
<evidence type="ECO:0000256" key="2">
    <source>
        <dbReference type="ARBA" id="ARBA00022737"/>
    </source>
</evidence>
<dbReference type="Gene3D" id="1.25.40.10">
    <property type="entry name" value="Tetratricopeptide repeat domain"/>
    <property type="match status" value="1"/>
</dbReference>
<reference evidence="4 5" key="1">
    <citation type="submission" date="2023-12" db="EMBL/GenBank/DDBJ databases">
        <title>A high-quality genome assembly for Dillenia turbinata (Dilleniales).</title>
        <authorList>
            <person name="Chanderbali A."/>
        </authorList>
    </citation>
    <scope>NUCLEOTIDE SEQUENCE [LARGE SCALE GENOMIC DNA]</scope>
    <source>
        <strain evidence="4">LSX21</strain>
        <tissue evidence="4">Leaf</tissue>
    </source>
</reference>
<dbReference type="AlphaFoldDB" id="A0AAN8ZJ30"/>
<organism evidence="4 5">
    <name type="scientific">Dillenia turbinata</name>
    <dbReference type="NCBI Taxonomy" id="194707"/>
    <lineage>
        <taxon>Eukaryota</taxon>
        <taxon>Viridiplantae</taxon>
        <taxon>Streptophyta</taxon>
        <taxon>Embryophyta</taxon>
        <taxon>Tracheophyta</taxon>
        <taxon>Spermatophyta</taxon>
        <taxon>Magnoliopsida</taxon>
        <taxon>eudicotyledons</taxon>
        <taxon>Gunneridae</taxon>
        <taxon>Pentapetalae</taxon>
        <taxon>Dilleniales</taxon>
        <taxon>Dilleniaceae</taxon>
        <taxon>Dillenia</taxon>
    </lineage>
</organism>
<sequence>MERWGSVVHGIAGIGEQLSQESFGLMWLAVSSTDFRSDELCDYSSRKIDMMQREGSLFVFLLAKLQILRSFSKRSKSGMGLVSRSQGGPVDRTEGKVGVRLVKARKFSEVETILSLILIGENYRSGNMESALSLFDEMTKRELNPSADAYWALINGFFKIGQMGKAERFANEMQGNGLELDKVAYHK</sequence>
<keyword evidence="5" id="KW-1185">Reference proteome</keyword>
<evidence type="ECO:0000256" key="3">
    <source>
        <dbReference type="PROSITE-ProRule" id="PRU00708"/>
    </source>
</evidence>
<dbReference type="Pfam" id="PF13041">
    <property type="entry name" value="PPR_2"/>
    <property type="match status" value="1"/>
</dbReference>
<name>A0AAN8ZJ30_9MAGN</name>
<comment type="similarity">
    <text evidence="1">Belongs to the PPR family. P subfamily.</text>
</comment>
<dbReference type="Proteomes" id="UP001370490">
    <property type="component" value="Unassembled WGS sequence"/>
</dbReference>
<evidence type="ECO:0000256" key="1">
    <source>
        <dbReference type="ARBA" id="ARBA00007626"/>
    </source>
</evidence>
<dbReference type="NCBIfam" id="TIGR00756">
    <property type="entry name" value="PPR"/>
    <property type="match status" value="1"/>
</dbReference>
<proteinExistence type="inferred from homology"/>